<dbReference type="EMBL" id="LAJY01000704">
    <property type="protein sequence ID" value="KJV08229.1"/>
    <property type="molecule type" value="Genomic_DNA"/>
</dbReference>
<dbReference type="AlphaFoldDB" id="A0A0F3IRL6"/>
<keyword evidence="2" id="KW-1185">Reference proteome</keyword>
<dbReference type="Proteomes" id="UP000033774">
    <property type="component" value="Unassembled WGS sequence"/>
</dbReference>
<accession>A0A0F3IRL6</accession>
<sequence length="64" mass="7128">MEASLEASQLMERLLSGNADQLKSMQKSFDEITANLQTEYARLTEVVTDKGVLSTVADEISSWF</sequence>
<gene>
    <name evidence="1" type="ORF">VZ95_19125</name>
</gene>
<evidence type="ECO:0000313" key="1">
    <source>
        <dbReference type="EMBL" id="KJV08229.1"/>
    </source>
</evidence>
<name>A0A0F3IRL6_9PROT</name>
<evidence type="ECO:0000313" key="2">
    <source>
        <dbReference type="Proteomes" id="UP000033774"/>
    </source>
</evidence>
<comment type="caution">
    <text evidence="1">The sequence shown here is derived from an EMBL/GenBank/DDBJ whole genome shotgun (WGS) entry which is preliminary data.</text>
</comment>
<organism evidence="1 2">
    <name type="scientific">Elstera litoralis</name>
    <dbReference type="NCBI Taxonomy" id="552518"/>
    <lineage>
        <taxon>Bacteria</taxon>
        <taxon>Pseudomonadati</taxon>
        <taxon>Pseudomonadota</taxon>
        <taxon>Alphaproteobacteria</taxon>
        <taxon>Rhodospirillales</taxon>
        <taxon>Rhodospirillaceae</taxon>
        <taxon>Elstera</taxon>
    </lineage>
</organism>
<reference evidence="1 2" key="1">
    <citation type="submission" date="2015-03" db="EMBL/GenBank/DDBJ databases">
        <title>Draft genome sequence of Elstera litoralis.</title>
        <authorList>
            <person name="Rahalkar M.C."/>
            <person name="Dhakephalkar P.K."/>
            <person name="Pore S.D."/>
            <person name="Arora P."/>
            <person name="Kapse N.G."/>
            <person name="Pandit P.S."/>
        </authorList>
    </citation>
    <scope>NUCLEOTIDE SEQUENCE [LARGE SCALE GENOMIC DNA]</scope>
    <source>
        <strain evidence="1 2">Dia-1</strain>
    </source>
</reference>
<protein>
    <submittedName>
        <fullName evidence="1">Uncharacterized protein</fullName>
    </submittedName>
</protein>
<proteinExistence type="predicted"/>